<name>A0AAQ3XFF0_PASNO</name>
<feature type="non-terminal residue" evidence="2">
    <location>
        <position position="1"/>
    </location>
</feature>
<dbReference type="Proteomes" id="UP001341281">
    <property type="component" value="Chromosome 09"/>
</dbReference>
<dbReference type="AlphaFoldDB" id="A0AAQ3XFF0"/>
<dbReference type="EMBL" id="CP144753">
    <property type="protein sequence ID" value="WVZ94407.1"/>
    <property type="molecule type" value="Genomic_DNA"/>
</dbReference>
<keyword evidence="1" id="KW-0732">Signal</keyword>
<accession>A0AAQ3XFF0</accession>
<evidence type="ECO:0000313" key="2">
    <source>
        <dbReference type="EMBL" id="WVZ94407.1"/>
    </source>
</evidence>
<reference evidence="2 3" key="1">
    <citation type="submission" date="2024-02" db="EMBL/GenBank/DDBJ databases">
        <title>High-quality chromosome-scale genome assembly of Pensacola bahiagrass (Paspalum notatum Flugge var. saurae).</title>
        <authorList>
            <person name="Vega J.M."/>
            <person name="Podio M."/>
            <person name="Orjuela J."/>
            <person name="Siena L.A."/>
            <person name="Pessino S.C."/>
            <person name="Combes M.C."/>
            <person name="Mariac C."/>
            <person name="Albertini E."/>
            <person name="Pupilli F."/>
            <person name="Ortiz J.P.A."/>
            <person name="Leblanc O."/>
        </authorList>
    </citation>
    <scope>NUCLEOTIDE SEQUENCE [LARGE SCALE GENOMIC DNA]</scope>
    <source>
        <strain evidence="2">R1</strain>
        <tissue evidence="2">Leaf</tissue>
    </source>
</reference>
<evidence type="ECO:0000313" key="3">
    <source>
        <dbReference type="Proteomes" id="UP001341281"/>
    </source>
</evidence>
<keyword evidence="3" id="KW-1185">Reference proteome</keyword>
<gene>
    <name evidence="2" type="ORF">U9M48_040300</name>
</gene>
<proteinExistence type="predicted"/>
<sequence>GLASIGDTLPLCSCAVLSSFRSLFLLLCGAHPDRGPCSSSPCRSLGSCLLVESTVSTRCSCRPREEVPAPPCTLQTTEEKCQRVELRAGAASLILVSWVVVVNQRREPNFLLNPLRLIVKASARRTTCFMTRLPACCFSYFLVDLFMVGVHDINVS</sequence>
<protein>
    <submittedName>
        <fullName evidence="2">Uncharacterized protein</fullName>
    </submittedName>
</protein>
<evidence type="ECO:0000256" key="1">
    <source>
        <dbReference type="SAM" id="SignalP"/>
    </source>
</evidence>
<feature type="signal peptide" evidence="1">
    <location>
        <begin position="1"/>
        <end position="30"/>
    </location>
</feature>
<organism evidence="2 3">
    <name type="scientific">Paspalum notatum var. saurae</name>
    <dbReference type="NCBI Taxonomy" id="547442"/>
    <lineage>
        <taxon>Eukaryota</taxon>
        <taxon>Viridiplantae</taxon>
        <taxon>Streptophyta</taxon>
        <taxon>Embryophyta</taxon>
        <taxon>Tracheophyta</taxon>
        <taxon>Spermatophyta</taxon>
        <taxon>Magnoliopsida</taxon>
        <taxon>Liliopsida</taxon>
        <taxon>Poales</taxon>
        <taxon>Poaceae</taxon>
        <taxon>PACMAD clade</taxon>
        <taxon>Panicoideae</taxon>
        <taxon>Andropogonodae</taxon>
        <taxon>Paspaleae</taxon>
        <taxon>Paspalinae</taxon>
        <taxon>Paspalum</taxon>
    </lineage>
</organism>
<feature type="chain" id="PRO_5042934646" evidence="1">
    <location>
        <begin position="31"/>
        <end position="156"/>
    </location>
</feature>